<dbReference type="AlphaFoldDB" id="A0A5J4KGZ5"/>
<reference evidence="1 2" key="1">
    <citation type="submission" date="2019-10" db="EMBL/GenBank/DDBJ databases">
        <title>Dictyobacter vulcani sp. nov., within the class Ktedonobacteria, isolated from soil of volcanic Mt. Zao.</title>
        <authorList>
            <person name="Zheng Y."/>
            <person name="Wang C.M."/>
            <person name="Sakai Y."/>
            <person name="Abe K."/>
            <person name="Yokota A."/>
            <person name="Yabe S."/>
        </authorList>
    </citation>
    <scope>NUCLEOTIDE SEQUENCE [LARGE SCALE GENOMIC DNA]</scope>
    <source>
        <strain evidence="1 2">W12</strain>
    </source>
</reference>
<organism evidence="1 2">
    <name type="scientific">Dictyobacter vulcani</name>
    <dbReference type="NCBI Taxonomy" id="2607529"/>
    <lineage>
        <taxon>Bacteria</taxon>
        <taxon>Bacillati</taxon>
        <taxon>Chloroflexota</taxon>
        <taxon>Ktedonobacteria</taxon>
        <taxon>Ktedonobacterales</taxon>
        <taxon>Dictyobacteraceae</taxon>
        <taxon>Dictyobacter</taxon>
    </lineage>
</organism>
<accession>A0A5J4KGZ5</accession>
<evidence type="ECO:0000313" key="2">
    <source>
        <dbReference type="Proteomes" id="UP000326912"/>
    </source>
</evidence>
<dbReference type="Proteomes" id="UP000326912">
    <property type="component" value="Unassembled WGS sequence"/>
</dbReference>
<protein>
    <submittedName>
        <fullName evidence="1">Uncharacterized protein</fullName>
    </submittedName>
</protein>
<dbReference type="RefSeq" id="WP_151756791.1">
    <property type="nucleotide sequence ID" value="NZ_BKZW01000001.1"/>
</dbReference>
<dbReference type="EMBL" id="BKZW01000001">
    <property type="protein sequence ID" value="GER88958.1"/>
    <property type="molecule type" value="Genomic_DNA"/>
</dbReference>
<gene>
    <name evidence="1" type="ORF">KDW_31200</name>
</gene>
<comment type="caution">
    <text evidence="1">The sequence shown here is derived from an EMBL/GenBank/DDBJ whole genome shotgun (WGS) entry which is preliminary data.</text>
</comment>
<proteinExistence type="predicted"/>
<name>A0A5J4KGZ5_9CHLR</name>
<evidence type="ECO:0000313" key="1">
    <source>
        <dbReference type="EMBL" id="GER88958.1"/>
    </source>
</evidence>
<keyword evidence="2" id="KW-1185">Reference proteome</keyword>
<sequence>MKIVKLFLPGEYDDVYIYMGRLIGLTVDRRLQIYNLEKMIEQIEVQHHPDTIPAPTLLFTRNDWLASEQFKMLMKNWEMNLTFLNAVDVLSKGIIEIVPEKFLVEQKEINLLDPMILDLLIYNGRMFLGATGGLYNMDIDWKSNGQVETKSLQKRHDARCMNLSARNGTVNASCDDEGLISLIDEFRLWDHGSKKNDQKVAEKSLTTSWMNENIINYPSYDHPYLFHSQTGDSNTLGLERERKVVTGVDPQATDLEYLLAQAFTKHKIDENDRVRFVHNSTHRLFIATLSGLFLSLSLKAEEEIEIEKEDKKGHNKKQLSLGKDGRIWHLNRGIIATYPCKPGQIVETIDTVALVPNVGKQMVELLQGDIVLIRTFPRSKRFQNLVAVIVDEGIFLISVFDEKEIGSQSFENNETYDF</sequence>